<evidence type="ECO:0000313" key="18">
    <source>
        <dbReference type="Proteomes" id="UP000261186"/>
    </source>
</evidence>
<evidence type="ECO:0000313" key="19">
    <source>
        <dbReference type="Proteomes" id="UP000261288"/>
    </source>
</evidence>
<evidence type="ECO:0000313" key="12">
    <source>
        <dbReference type="EMBL" id="KAB7393402.1"/>
    </source>
</evidence>
<dbReference type="EMBL" id="WDWU01000011">
    <property type="protein sequence ID" value="KAB7056625.1"/>
    <property type="molecule type" value="Genomic_DNA"/>
</dbReference>
<evidence type="ECO:0000313" key="21">
    <source>
        <dbReference type="Proteomes" id="UP000430971"/>
    </source>
</evidence>
<dbReference type="Proteomes" id="UP000430971">
    <property type="component" value="Unassembled WGS sequence"/>
</dbReference>
<dbReference type="EMBL" id="WEAY01000009">
    <property type="protein sequence ID" value="KAB6838148.1"/>
    <property type="molecule type" value="Genomic_DNA"/>
</dbReference>
<dbReference type="EMBL" id="WDZP01000006">
    <property type="protein sequence ID" value="KAB6919176.1"/>
    <property type="molecule type" value="Genomic_DNA"/>
</dbReference>
<dbReference type="Proteomes" id="UP000468842">
    <property type="component" value="Unassembled WGS sequence"/>
</dbReference>
<dbReference type="EMBL" id="WDVF01000009">
    <property type="protein sequence ID" value="KAB7135452.1"/>
    <property type="molecule type" value="Genomic_DNA"/>
</dbReference>
<evidence type="ECO:0000313" key="4">
    <source>
        <dbReference type="EMBL" id="KAB7056625.1"/>
    </source>
</evidence>
<dbReference type="Proteomes" id="UP000261186">
    <property type="component" value="Unassembled WGS sequence"/>
</dbReference>
<dbReference type="Proteomes" id="UP000265775">
    <property type="component" value="Unassembled WGS sequence"/>
</dbReference>
<dbReference type="RefSeq" id="WP_007051590.1">
    <property type="nucleotide sequence ID" value="NZ_CAXSUE010000001.1"/>
</dbReference>
<evidence type="ECO:0000313" key="6">
    <source>
        <dbReference type="EMBL" id="KAB7135452.1"/>
    </source>
</evidence>
<dbReference type="Proteomes" id="UP000461165">
    <property type="component" value="Unassembled WGS sequence"/>
</dbReference>
<evidence type="ECO:0000313" key="15">
    <source>
        <dbReference type="EMBL" id="RGL51849.1"/>
    </source>
</evidence>
<evidence type="ECO:0000313" key="32">
    <source>
        <dbReference type="Proteomes" id="UP000491334"/>
    </source>
</evidence>
<dbReference type="AlphaFoldDB" id="A0A133LMR2"/>
<dbReference type="EMBL" id="WDRV01000006">
    <property type="protein sequence ID" value="KAB7322732.1"/>
    <property type="molecule type" value="Genomic_DNA"/>
</dbReference>
<dbReference type="EMBL" id="WDWL01000005">
    <property type="protein sequence ID" value="KAB7073372.1"/>
    <property type="molecule type" value="Genomic_DNA"/>
</dbReference>
<evidence type="ECO:0000313" key="1">
    <source>
        <dbReference type="EMBL" id="KAB6838148.1"/>
    </source>
</evidence>
<accession>A0A133LMR2</accession>
<comment type="caution">
    <text evidence="9">The sequence shown here is derived from an EMBL/GenBank/DDBJ whole genome shotgun (WGS) entry which is preliminary data.</text>
</comment>
<dbReference type="Proteomes" id="UP000257074">
    <property type="component" value="Unassembled WGS sequence"/>
</dbReference>
<evidence type="ECO:0000313" key="28">
    <source>
        <dbReference type="Proteomes" id="UP000468842"/>
    </source>
</evidence>
<evidence type="ECO:0000313" key="2">
    <source>
        <dbReference type="EMBL" id="KAB6913298.1"/>
    </source>
</evidence>
<evidence type="ECO:0000313" key="24">
    <source>
        <dbReference type="Proteomes" id="UP000460333"/>
    </source>
</evidence>
<reference evidence="13 17" key="1">
    <citation type="journal article" date="2017" name="Anaerobe">
        <title>Quantification, isolation and characterization of Bifidobacterium from the vaginal microbiomes of reproductive aged women.</title>
        <authorList>
            <person name="Freitas A.C."/>
            <person name="Hill J.E."/>
        </authorList>
    </citation>
    <scope>NUCLEOTIDE SEQUENCE [LARGE SCALE GENOMIC DNA]</scope>
    <source>
        <strain evidence="13 17">N6D05</strain>
    </source>
</reference>
<dbReference type="EMBL" id="QSAR01000004">
    <property type="protein sequence ID" value="RGW64935.1"/>
    <property type="molecule type" value="Genomic_DNA"/>
</dbReference>
<name>A0A133LMR2_BIFLN</name>
<dbReference type="Proteomes" id="UP000481350">
    <property type="component" value="Unassembled WGS sequence"/>
</dbReference>
<proteinExistence type="predicted"/>
<evidence type="ECO:0000313" key="26">
    <source>
        <dbReference type="Proteomes" id="UP000461165"/>
    </source>
</evidence>
<dbReference type="Proteomes" id="UP000478746">
    <property type="component" value="Unassembled WGS sequence"/>
</dbReference>
<dbReference type="Proteomes" id="UP000491334">
    <property type="component" value="Unassembled WGS sequence"/>
</dbReference>
<dbReference type="Proteomes" id="UP000451234">
    <property type="component" value="Unassembled WGS sequence"/>
</dbReference>
<accession>E5XYQ3</accession>
<evidence type="ECO:0000313" key="25">
    <source>
        <dbReference type="Proteomes" id="UP000460881"/>
    </source>
</evidence>
<evidence type="ECO:0000313" key="23">
    <source>
        <dbReference type="Proteomes" id="UP000451234"/>
    </source>
</evidence>
<evidence type="ECO:0000313" key="3">
    <source>
        <dbReference type="EMBL" id="KAB6919176.1"/>
    </source>
</evidence>
<evidence type="ECO:0000313" key="31">
    <source>
        <dbReference type="Proteomes" id="UP000481350"/>
    </source>
</evidence>
<dbReference type="EMBL" id="WDRM01000049">
    <property type="protein sequence ID" value="KAB7333961.1"/>
    <property type="molecule type" value="Genomic_DNA"/>
</dbReference>
<evidence type="ECO:0000313" key="11">
    <source>
        <dbReference type="EMBL" id="KAB7356067.1"/>
    </source>
</evidence>
<dbReference type="EMBL" id="NJNR01000066">
    <property type="protein sequence ID" value="RDX05000.1"/>
    <property type="molecule type" value="Genomic_DNA"/>
</dbReference>
<evidence type="ECO:0000313" key="22">
    <source>
        <dbReference type="Proteomes" id="UP000432196"/>
    </source>
</evidence>
<dbReference type="EMBL" id="WDRC01000051">
    <property type="protein sequence ID" value="KAB7356067.1"/>
    <property type="molecule type" value="Genomic_DNA"/>
</dbReference>
<dbReference type="EMBL" id="WDUB01000007">
    <property type="protein sequence ID" value="KAB7203395.1"/>
    <property type="molecule type" value="Genomic_DNA"/>
</dbReference>
<dbReference type="Proteomes" id="UP000476628">
    <property type="component" value="Unassembled WGS sequence"/>
</dbReference>
<dbReference type="Proteomes" id="UP000460333">
    <property type="component" value="Unassembled WGS sequence"/>
</dbReference>
<dbReference type="Proteomes" id="UP000432196">
    <property type="component" value="Unassembled WGS sequence"/>
</dbReference>
<evidence type="ECO:0000313" key="27">
    <source>
        <dbReference type="Proteomes" id="UP000467387"/>
    </source>
</evidence>
<sequence length="82" mass="9330">MKRLIGNRAAVFDVTLHYKHRDALAVAREHKRLIWFLKADLPAMNVQGKDHCLICNFISALDGNSSVVLTDNPSVEFMQIHQ</sequence>
<dbReference type="Proteomes" id="UP000467387">
    <property type="component" value="Unassembled WGS sequence"/>
</dbReference>
<dbReference type="EMBL" id="QSRH01000001">
    <property type="protein sequence ID" value="RGL05572.1"/>
    <property type="molecule type" value="Genomic_DNA"/>
</dbReference>
<evidence type="ECO:0000313" key="30">
    <source>
        <dbReference type="Proteomes" id="UP000478746"/>
    </source>
</evidence>
<evidence type="ECO:0000313" key="29">
    <source>
        <dbReference type="Proteomes" id="UP000476628"/>
    </source>
</evidence>
<evidence type="ECO:0000313" key="8">
    <source>
        <dbReference type="EMBL" id="KAB7235570.1"/>
    </source>
</evidence>
<reference evidence="21 22" key="3">
    <citation type="journal article" date="2019" name="Nat. Med.">
        <title>A library of human gut bacterial isolates paired with longitudinal multiomics data enables mechanistic microbiome research.</title>
        <authorList>
            <person name="Poyet M."/>
            <person name="Groussin M."/>
            <person name="Gibbons S.M."/>
            <person name="Avila-Pacheco J."/>
            <person name="Jiang X."/>
            <person name="Kearney S.M."/>
            <person name="Perrotta A.R."/>
            <person name="Berdy B."/>
            <person name="Zhao S."/>
            <person name="Lieberman T.D."/>
            <person name="Swanson P.K."/>
            <person name="Smith M."/>
            <person name="Roesemann S."/>
            <person name="Alexander J.E."/>
            <person name="Rich S.A."/>
            <person name="Livny J."/>
            <person name="Vlamakis H."/>
            <person name="Clish C."/>
            <person name="Bullock K."/>
            <person name="Deik A."/>
            <person name="Scott J."/>
            <person name="Pierce K.A."/>
            <person name="Xavier R.J."/>
            <person name="Alm E.J."/>
        </authorList>
    </citation>
    <scope>NUCLEOTIDE SEQUENCE [LARGE SCALE GENOMIC DNA]</scope>
    <source>
        <strain evidence="8 24">BIOML-A118</strain>
        <strain evidence="7 29">BIOML-A136</strain>
        <strain evidence="6 26">BIOML-A166</strain>
        <strain evidence="5 22">BIOML-A201</strain>
        <strain evidence="4 27">BIOML-A210</strain>
        <strain evidence="2 31">BIOML-A283</strain>
        <strain evidence="3 32">BIOML-A284</strain>
        <strain evidence="1 30">BIOML-A320</strain>
        <strain evidence="12 28">BIOML-A37</strain>
        <strain evidence="11 25">BIOML-A55</strain>
        <strain evidence="10 21">BIOML-A65</strain>
        <strain evidence="9 23">BIOML-A75</strain>
    </source>
</reference>
<evidence type="ECO:0000313" key="16">
    <source>
        <dbReference type="EMBL" id="RGW64935.1"/>
    </source>
</evidence>
<dbReference type="EMBL" id="WDZO01000007">
    <property type="protein sequence ID" value="KAB6913298.1"/>
    <property type="molecule type" value="Genomic_DNA"/>
</dbReference>
<evidence type="ECO:0000313" key="17">
    <source>
        <dbReference type="Proteomes" id="UP000257074"/>
    </source>
</evidence>
<dbReference type="Proteomes" id="UP000261288">
    <property type="component" value="Unassembled WGS sequence"/>
</dbReference>
<evidence type="ECO:0000313" key="14">
    <source>
        <dbReference type="EMBL" id="RGL05572.1"/>
    </source>
</evidence>
<dbReference type="EMBL" id="QSRZ01000002">
    <property type="protein sequence ID" value="RGL51849.1"/>
    <property type="molecule type" value="Genomic_DNA"/>
</dbReference>
<evidence type="ECO:0000313" key="5">
    <source>
        <dbReference type="EMBL" id="KAB7073372.1"/>
    </source>
</evidence>
<evidence type="ECO:0000313" key="20">
    <source>
        <dbReference type="Proteomes" id="UP000265775"/>
    </source>
</evidence>
<evidence type="ECO:0000313" key="13">
    <source>
        <dbReference type="EMBL" id="RDX05000.1"/>
    </source>
</evidence>
<protein>
    <submittedName>
        <fullName evidence="9">Uncharacterized protein</fullName>
    </submittedName>
</protein>
<evidence type="ECO:0000313" key="9">
    <source>
        <dbReference type="EMBL" id="KAB7322732.1"/>
    </source>
</evidence>
<gene>
    <name evidence="13" type="ORF">CE169_09730</name>
    <name evidence="16" type="ORF">DWV59_05250</name>
    <name evidence="15" type="ORF">DXC63_01735</name>
    <name evidence="14" type="ORF">DXC85_01010</name>
    <name evidence="12" type="ORF">GBB40_10045</name>
    <name evidence="11" type="ORF">GBB63_11345</name>
    <name evidence="9" type="ORF">GBB65_06210</name>
    <name evidence="10" type="ORF">GBB73_11310</name>
    <name evidence="8" type="ORF">GBC43_06630</name>
    <name evidence="7" type="ORF">GBC45_06460</name>
    <name evidence="6" type="ORF">GBC97_05650</name>
    <name evidence="5" type="ORF">GBI83_05080</name>
    <name evidence="4" type="ORF">GBI87_08355</name>
    <name evidence="2" type="ORF">GBJ98_04475</name>
    <name evidence="3" type="ORF">GBK06_03830</name>
    <name evidence="1" type="ORF">GBK08_06175</name>
</gene>
<evidence type="ECO:0000313" key="7">
    <source>
        <dbReference type="EMBL" id="KAB7203395.1"/>
    </source>
</evidence>
<dbReference type="Proteomes" id="UP000460881">
    <property type="component" value="Unassembled WGS sequence"/>
</dbReference>
<reference evidence="18 19" key="2">
    <citation type="submission" date="2018-08" db="EMBL/GenBank/DDBJ databases">
        <title>A genome reference for cultivated species of the human gut microbiota.</title>
        <authorList>
            <person name="Zou Y."/>
            <person name="Xue W."/>
            <person name="Luo G."/>
        </authorList>
    </citation>
    <scope>NUCLEOTIDE SEQUENCE [LARGE SCALE GENOMIC DNA]</scope>
    <source>
        <strain evidence="16 20">AF11-12</strain>
        <strain evidence="15 19">TF06-45A</strain>
        <strain evidence="14 18">TF08-4AC</strain>
    </source>
</reference>
<dbReference type="EMBL" id="WDTJ01000007">
    <property type="protein sequence ID" value="KAB7235570.1"/>
    <property type="molecule type" value="Genomic_DNA"/>
</dbReference>
<dbReference type="EMBL" id="WDQK01000035">
    <property type="protein sequence ID" value="KAB7393402.1"/>
    <property type="molecule type" value="Genomic_DNA"/>
</dbReference>
<organism evidence="9 23">
    <name type="scientific">Bifidobacterium longum</name>
    <dbReference type="NCBI Taxonomy" id="216816"/>
    <lineage>
        <taxon>Bacteria</taxon>
        <taxon>Bacillati</taxon>
        <taxon>Actinomycetota</taxon>
        <taxon>Actinomycetes</taxon>
        <taxon>Bifidobacteriales</taxon>
        <taxon>Bifidobacteriaceae</taxon>
        <taxon>Bifidobacterium</taxon>
    </lineage>
</organism>
<evidence type="ECO:0000313" key="10">
    <source>
        <dbReference type="EMBL" id="KAB7333961.1"/>
    </source>
</evidence>